<name>A0A127M3C9_9GAMM</name>
<dbReference type="InterPro" id="IPR052700">
    <property type="entry name" value="Carb_kinase_PfkB-like"/>
</dbReference>
<evidence type="ECO:0000259" key="5">
    <source>
        <dbReference type="Pfam" id="PF00294"/>
    </source>
</evidence>
<feature type="domain" description="Carbohydrate kinase PfkB" evidence="5">
    <location>
        <begin position="47"/>
        <end position="317"/>
    </location>
</feature>
<proteinExistence type="inferred from homology"/>
<dbReference type="SUPFAM" id="SSF53613">
    <property type="entry name" value="Ribokinase-like"/>
    <property type="match status" value="1"/>
</dbReference>
<gene>
    <name evidence="6" type="ORF">AZF00_05005</name>
</gene>
<evidence type="ECO:0000313" key="7">
    <source>
        <dbReference type="Proteomes" id="UP000074119"/>
    </source>
</evidence>
<dbReference type="STRING" id="1470434.AZF00_05005"/>
<sequence>MKKYHLYGIGAALVDTEIEINDAELQSLGVEKGLMTLVDAARQQELLDKLSGHMVHAKLASGGSACNSIVAAGYFGANNYYSCKVANDEHGHFFMNDIKAAGVDADFDGDKAVGTTGKCLVLISPDAERSMNTHLGISETLSVAEINAEALARSEYFYAEGYLVTSDSGRAAAIAGRELAESNGVKTALSFSDPGMVSFFRDGLNDMLGNGVDLIFCNEAEALGWANSESLDDAVAALKQVAKTFAITLGAKGALVFDGEQLHEISGHKVAAVDTNGAGDMFAGAFLYGITNGYSYAKAGALASRAAAEVVSQYGPRLLGPRHQELLSELNR</sequence>
<dbReference type="InterPro" id="IPR002173">
    <property type="entry name" value="Carboh/pur_kinase_PfkB_CS"/>
</dbReference>
<dbReference type="PANTHER" id="PTHR43320">
    <property type="entry name" value="SUGAR KINASE"/>
    <property type="match status" value="1"/>
</dbReference>
<evidence type="ECO:0000256" key="4">
    <source>
        <dbReference type="RuleBase" id="RU003704"/>
    </source>
</evidence>
<comment type="similarity">
    <text evidence="1 4">Belongs to the carbohydrate kinase PfkB family.</text>
</comment>
<dbReference type="PRINTS" id="PR00990">
    <property type="entry name" value="RIBOKINASE"/>
</dbReference>
<protein>
    <submittedName>
        <fullName evidence="6">Sugar kinase</fullName>
    </submittedName>
</protein>
<dbReference type="Gene3D" id="3.40.1190.20">
    <property type="match status" value="1"/>
</dbReference>
<evidence type="ECO:0000256" key="2">
    <source>
        <dbReference type="ARBA" id="ARBA00022679"/>
    </source>
</evidence>
<evidence type="ECO:0000313" key="6">
    <source>
        <dbReference type="EMBL" id="AMO67693.1"/>
    </source>
</evidence>
<dbReference type="Gene3D" id="3.30.1110.10">
    <property type="match status" value="1"/>
</dbReference>
<accession>A0A127M3C9</accession>
<dbReference type="InterPro" id="IPR029056">
    <property type="entry name" value="Ribokinase-like"/>
</dbReference>
<dbReference type="InterPro" id="IPR011611">
    <property type="entry name" value="PfkB_dom"/>
</dbReference>
<evidence type="ECO:0000256" key="3">
    <source>
        <dbReference type="ARBA" id="ARBA00022777"/>
    </source>
</evidence>
<dbReference type="Proteomes" id="UP000074119">
    <property type="component" value="Chromosome"/>
</dbReference>
<dbReference type="AlphaFoldDB" id="A0A127M3C9"/>
<keyword evidence="3 4" id="KW-0418">Kinase</keyword>
<organism evidence="6 7">
    <name type="scientific">Zhongshania aliphaticivorans</name>
    <dbReference type="NCBI Taxonomy" id="1470434"/>
    <lineage>
        <taxon>Bacteria</taxon>
        <taxon>Pseudomonadati</taxon>
        <taxon>Pseudomonadota</taxon>
        <taxon>Gammaproteobacteria</taxon>
        <taxon>Cellvibrionales</taxon>
        <taxon>Spongiibacteraceae</taxon>
        <taxon>Zhongshania</taxon>
    </lineage>
</organism>
<dbReference type="GO" id="GO:0016301">
    <property type="term" value="F:kinase activity"/>
    <property type="evidence" value="ECO:0007669"/>
    <property type="project" value="UniProtKB-KW"/>
</dbReference>
<reference evidence="6 7" key="1">
    <citation type="submission" date="2015-12" db="EMBL/GenBank/DDBJ databases">
        <authorList>
            <person name="Shamseldin A."/>
            <person name="Moawad H."/>
            <person name="Abd El-Rahim W.M."/>
            <person name="Sadowsky M.J."/>
        </authorList>
    </citation>
    <scope>NUCLEOTIDE SEQUENCE [LARGE SCALE GENOMIC DNA]</scope>
    <source>
        <strain evidence="6 7">SM2</strain>
    </source>
</reference>
<dbReference type="InterPro" id="IPR002139">
    <property type="entry name" value="Ribo/fructo_kinase"/>
</dbReference>
<dbReference type="KEGG" id="zal:AZF00_05005"/>
<dbReference type="PROSITE" id="PS00584">
    <property type="entry name" value="PFKB_KINASES_2"/>
    <property type="match status" value="1"/>
</dbReference>
<dbReference type="EMBL" id="CP014544">
    <property type="protein sequence ID" value="AMO67693.1"/>
    <property type="molecule type" value="Genomic_DNA"/>
</dbReference>
<dbReference type="RefSeq" id="WP_008246441.1">
    <property type="nucleotide sequence ID" value="NZ_CP014544.1"/>
</dbReference>
<dbReference type="PANTHER" id="PTHR43320:SF3">
    <property type="entry name" value="CARBOHYDRATE KINASE PFKB DOMAIN-CONTAINING PROTEIN"/>
    <property type="match status" value="1"/>
</dbReference>
<dbReference type="Pfam" id="PF00294">
    <property type="entry name" value="PfkB"/>
    <property type="match status" value="1"/>
</dbReference>
<dbReference type="CDD" id="cd01168">
    <property type="entry name" value="adenosine_kinase"/>
    <property type="match status" value="1"/>
</dbReference>
<keyword evidence="2 4" id="KW-0808">Transferase</keyword>
<evidence type="ECO:0000256" key="1">
    <source>
        <dbReference type="ARBA" id="ARBA00010688"/>
    </source>
</evidence>